<evidence type="ECO:0000313" key="10">
    <source>
        <dbReference type="Proteomes" id="UP001142055"/>
    </source>
</evidence>
<evidence type="ECO:0000256" key="5">
    <source>
        <dbReference type="RuleBase" id="RU363050"/>
    </source>
</evidence>
<proteinExistence type="inferred from homology"/>
<evidence type="ECO:0000313" key="9">
    <source>
        <dbReference type="EMBL" id="KAJ6222396.1"/>
    </source>
</evidence>
<comment type="subcellular location">
    <subcellularLocation>
        <location evidence="5">Cytoplasm</location>
        <location evidence="5">Cytoskeleton</location>
        <location evidence="5">Microtubule organizing center</location>
    </subcellularLocation>
</comment>
<dbReference type="OMA" id="MELEETW"/>
<dbReference type="GO" id="GO:0000922">
    <property type="term" value="C:spindle pole"/>
    <property type="evidence" value="ECO:0007669"/>
    <property type="project" value="InterPro"/>
</dbReference>
<dbReference type="EMBL" id="JAPWDV010000001">
    <property type="protein sequence ID" value="KAJ6222396.1"/>
    <property type="molecule type" value="Genomic_DNA"/>
</dbReference>
<feature type="region of interest" description="Disordered" evidence="6">
    <location>
        <begin position="668"/>
        <end position="699"/>
    </location>
</feature>
<protein>
    <recommendedName>
        <fullName evidence="5">Gamma-tubulin complex component</fullName>
    </recommendedName>
</protein>
<evidence type="ECO:0000259" key="7">
    <source>
        <dbReference type="Pfam" id="PF04130"/>
    </source>
</evidence>
<dbReference type="PANTHER" id="PTHR19302">
    <property type="entry name" value="GAMMA TUBULIN COMPLEX PROTEIN"/>
    <property type="match status" value="1"/>
</dbReference>
<dbReference type="Pfam" id="PF04130">
    <property type="entry name" value="GCP_C_terminal"/>
    <property type="match status" value="1"/>
</dbReference>
<dbReference type="GO" id="GO:0007020">
    <property type="term" value="P:microtubule nucleation"/>
    <property type="evidence" value="ECO:0007669"/>
    <property type="project" value="InterPro"/>
</dbReference>
<evidence type="ECO:0000259" key="8">
    <source>
        <dbReference type="Pfam" id="PF17681"/>
    </source>
</evidence>
<comment type="caution">
    <text evidence="9">The sequence shown here is derived from an EMBL/GenBank/DDBJ whole genome shotgun (WGS) entry which is preliminary data.</text>
</comment>
<keyword evidence="4 5" id="KW-0206">Cytoskeleton</keyword>
<feature type="compositionally biased region" description="Polar residues" evidence="6">
    <location>
        <begin position="109"/>
        <end position="132"/>
    </location>
</feature>
<dbReference type="GO" id="GO:0051321">
    <property type="term" value="P:meiotic cell cycle"/>
    <property type="evidence" value="ECO:0007669"/>
    <property type="project" value="TreeGrafter"/>
</dbReference>
<evidence type="ECO:0000256" key="1">
    <source>
        <dbReference type="ARBA" id="ARBA00010337"/>
    </source>
</evidence>
<feature type="region of interest" description="Disordered" evidence="6">
    <location>
        <begin position="31"/>
        <end position="138"/>
    </location>
</feature>
<feature type="compositionally biased region" description="Acidic residues" evidence="6">
    <location>
        <begin position="684"/>
        <end position="697"/>
    </location>
</feature>
<feature type="compositionally biased region" description="Basic residues" evidence="6">
    <location>
        <begin position="74"/>
        <end position="84"/>
    </location>
</feature>
<dbReference type="PANTHER" id="PTHR19302:SF13">
    <property type="entry name" value="GAMMA-TUBULIN COMPLEX COMPONENT 2"/>
    <property type="match status" value="1"/>
</dbReference>
<feature type="domain" description="Gamma tubulin complex component protein N-terminal" evidence="8">
    <location>
        <begin position="193"/>
        <end position="392"/>
    </location>
</feature>
<dbReference type="GO" id="GO:0051225">
    <property type="term" value="P:spindle assembly"/>
    <property type="evidence" value="ECO:0007669"/>
    <property type="project" value="TreeGrafter"/>
</dbReference>
<feature type="domain" description="Gamma tubulin complex component C-terminal" evidence="7">
    <location>
        <begin position="578"/>
        <end position="1092"/>
    </location>
</feature>
<sequence length="1098" mass="123286">MLSAGTIGDPLVLNAKSRFRNLNSNYNELQQSSSTTAHYRKRSKPRPQSVATLSSSNVSSNSIQRTRTSITSQHRTKSPGKHLLHQPQSHPPVPNQQQEEYFNSPPFYLSNSPRSANMNSNIHRHPQTTPTADDSFRTGTVEGAATTSTAPSNRKVPPYLSRDFHPCDWPLESDCFGTLGSNPNVNYQEQQLLRDLLYILIGIEGKYIRLKRSEETSRYKLALDPTTDRHLVVTTDQILRVSYCYSAIVTYIESKVYGLVNQALVAAIHRHLHEYNMLVARMEEMLMNNDLFLQKMFYLLLPYISTFNLLRDLASKLYKNKCFGGGVLTVLHEKTKSIQGMDNKALELCLTLTKSASIPYFDILKTWIYYGEINDPRREFFIEDTQHSTSANGVGGMSPGNSALAQNSASTNVNNGENVNKNSKSNKAMIAQNIDSDDDEYDDDFGKFNDSKAPPPAPILGMISHNAHSSHQLAPSEFTSASKYSLNDLLRGVANIQMGMTTAPPSMVPEAISLLSSSSASSSNSALSGTSTGPVIFTPKPEEILYSFDDATYLAPIMSAYEEASSQLLHILINESQLVETFNAVKHYMLLSMGDYIVHFMKFASKDLCKRTDSVVQHRLDSMMGMALGISVAANDRGFLKDDPHVEFTGKSFLKQIVKIMKPLDGTVADDHSPSSSYLLKNELDDDDDDDDEDSDDVGLNRSIISDVIEGKDDGRWALSTSGNFIPGMSISSQVRLRKQLYINSGKVPKIQDLTDGLGASKVMKNNGTVPTGHNKNKLYCYESLMLKFDVPFPLSLIFTQKSIVCYQLMFRYVFLCRYAEMELEETWKDNILNVQLRQADQLARKAVSANISSTGPEESEGTVRHLVKAFKSMHKKAFALRYKMIAFVRNFHYFYAFEVIDPFFAQFISQLTKRGSSLDSVIECHEKFLEHCFSSCFLTSLEITSIIIKIFMLCIELSHALKDSIDPDDHSSMMESSCFFSRSAGDPNPYSAGLKSRDSVEDQLGSNSLGSMARSSPGAHFESQLHEKLNRIYFANRHFGKSIRTVKEIVERANTEFDALVTKLLKKIYSDNCEYHMMYPFVARLDFNDFYRSKIIE</sequence>
<reference evidence="9" key="1">
    <citation type="submission" date="2022-12" db="EMBL/GenBank/DDBJ databases">
        <title>Genome assemblies of Blomia tropicalis.</title>
        <authorList>
            <person name="Cui Y."/>
        </authorList>
    </citation>
    <scope>NUCLEOTIDE SEQUENCE</scope>
    <source>
        <tissue evidence="9">Adult mites</tissue>
    </source>
</reference>
<dbReference type="AlphaFoldDB" id="A0A9Q0RQ55"/>
<organism evidence="9 10">
    <name type="scientific">Blomia tropicalis</name>
    <name type="common">Mite</name>
    <dbReference type="NCBI Taxonomy" id="40697"/>
    <lineage>
        <taxon>Eukaryota</taxon>
        <taxon>Metazoa</taxon>
        <taxon>Ecdysozoa</taxon>
        <taxon>Arthropoda</taxon>
        <taxon>Chelicerata</taxon>
        <taxon>Arachnida</taxon>
        <taxon>Acari</taxon>
        <taxon>Acariformes</taxon>
        <taxon>Sarcoptiformes</taxon>
        <taxon>Astigmata</taxon>
        <taxon>Glycyphagoidea</taxon>
        <taxon>Echimyopodidae</taxon>
        <taxon>Blomia</taxon>
    </lineage>
</organism>
<dbReference type="GO" id="GO:0000278">
    <property type="term" value="P:mitotic cell cycle"/>
    <property type="evidence" value="ECO:0007669"/>
    <property type="project" value="TreeGrafter"/>
</dbReference>
<accession>A0A9Q0RQ55</accession>
<dbReference type="GO" id="GO:0051011">
    <property type="term" value="F:microtubule minus-end binding"/>
    <property type="evidence" value="ECO:0007669"/>
    <property type="project" value="TreeGrafter"/>
</dbReference>
<dbReference type="GO" id="GO:0043015">
    <property type="term" value="F:gamma-tubulin binding"/>
    <property type="evidence" value="ECO:0007669"/>
    <property type="project" value="InterPro"/>
</dbReference>
<dbReference type="InterPro" id="IPR042241">
    <property type="entry name" value="GCP_C_sf"/>
</dbReference>
<gene>
    <name evidence="9" type="ORF">RDWZM_000941</name>
</gene>
<evidence type="ECO:0000256" key="6">
    <source>
        <dbReference type="SAM" id="MobiDB-lite"/>
    </source>
</evidence>
<dbReference type="Gene3D" id="1.20.120.1900">
    <property type="entry name" value="Gamma-tubulin complex, C-terminal domain"/>
    <property type="match status" value="2"/>
</dbReference>
<evidence type="ECO:0000256" key="3">
    <source>
        <dbReference type="ARBA" id="ARBA00022701"/>
    </source>
</evidence>
<dbReference type="InterPro" id="IPR040457">
    <property type="entry name" value="GCP_C"/>
</dbReference>
<keyword evidence="10" id="KW-1185">Reference proteome</keyword>
<dbReference type="GO" id="GO:0000930">
    <property type="term" value="C:gamma-tubulin complex"/>
    <property type="evidence" value="ECO:0007669"/>
    <property type="project" value="TreeGrafter"/>
</dbReference>
<dbReference type="Proteomes" id="UP001142055">
    <property type="component" value="Chromosome 1"/>
</dbReference>
<evidence type="ECO:0000256" key="2">
    <source>
        <dbReference type="ARBA" id="ARBA00022490"/>
    </source>
</evidence>
<comment type="similarity">
    <text evidence="1 5">Belongs to the TUBGCP family.</text>
</comment>
<feature type="compositionally biased region" description="Polar residues" evidence="6">
    <location>
        <begin position="63"/>
        <end position="73"/>
    </location>
</feature>
<dbReference type="InterPro" id="IPR007259">
    <property type="entry name" value="GCP"/>
</dbReference>
<dbReference type="GO" id="GO:0005874">
    <property type="term" value="C:microtubule"/>
    <property type="evidence" value="ECO:0007669"/>
    <property type="project" value="UniProtKB-KW"/>
</dbReference>
<keyword evidence="3 5" id="KW-0493">Microtubule</keyword>
<evidence type="ECO:0000256" key="4">
    <source>
        <dbReference type="ARBA" id="ARBA00023212"/>
    </source>
</evidence>
<dbReference type="Pfam" id="PF17681">
    <property type="entry name" value="GCP_N_terminal"/>
    <property type="match status" value="1"/>
</dbReference>
<dbReference type="GO" id="GO:0031122">
    <property type="term" value="P:cytoplasmic microtubule organization"/>
    <property type="evidence" value="ECO:0007669"/>
    <property type="project" value="TreeGrafter"/>
</dbReference>
<keyword evidence="2 5" id="KW-0963">Cytoplasm</keyword>
<dbReference type="InterPro" id="IPR041470">
    <property type="entry name" value="GCP_N"/>
</dbReference>
<name>A0A9Q0RQ55_BLOTA</name>